<organism evidence="4 5">
    <name type="scientific">Sporothrix epigloea</name>
    <dbReference type="NCBI Taxonomy" id="1892477"/>
    <lineage>
        <taxon>Eukaryota</taxon>
        <taxon>Fungi</taxon>
        <taxon>Dikarya</taxon>
        <taxon>Ascomycota</taxon>
        <taxon>Pezizomycotina</taxon>
        <taxon>Sordariomycetes</taxon>
        <taxon>Sordariomycetidae</taxon>
        <taxon>Ophiostomatales</taxon>
        <taxon>Ophiostomataceae</taxon>
        <taxon>Sporothrix</taxon>
    </lineage>
</organism>
<dbReference type="EMBL" id="CAWUOM010000141">
    <property type="protein sequence ID" value="CAK7273698.1"/>
    <property type="molecule type" value="Genomic_DNA"/>
</dbReference>
<feature type="compositionally biased region" description="Polar residues" evidence="2">
    <location>
        <begin position="405"/>
        <end position="421"/>
    </location>
</feature>
<dbReference type="InterPro" id="IPR030379">
    <property type="entry name" value="G_SEPTIN_dom"/>
</dbReference>
<evidence type="ECO:0000256" key="1">
    <source>
        <dbReference type="RuleBase" id="RU004560"/>
    </source>
</evidence>
<feature type="compositionally biased region" description="Low complexity" evidence="2">
    <location>
        <begin position="196"/>
        <end position="207"/>
    </location>
</feature>
<dbReference type="Proteomes" id="UP001642501">
    <property type="component" value="Unassembled WGS sequence"/>
</dbReference>
<dbReference type="InterPro" id="IPR027417">
    <property type="entry name" value="P-loop_NTPase"/>
</dbReference>
<feature type="region of interest" description="Disordered" evidence="2">
    <location>
        <begin position="393"/>
        <end position="437"/>
    </location>
</feature>
<name>A0ABP0DZG2_9PEZI</name>
<feature type="region of interest" description="Disordered" evidence="2">
    <location>
        <begin position="115"/>
        <end position="215"/>
    </location>
</feature>
<comment type="caution">
    <text evidence="4">The sequence shown here is derived from an EMBL/GenBank/DDBJ whole genome shotgun (WGS) entry which is preliminary data.</text>
</comment>
<feature type="domain" description="Septin-type G" evidence="3">
    <location>
        <begin position="349"/>
        <end position="686"/>
    </location>
</feature>
<gene>
    <name evidence="4" type="ORF">SEPCBS57363_005784</name>
</gene>
<dbReference type="PANTHER" id="PTHR18884">
    <property type="entry name" value="SEPTIN"/>
    <property type="match status" value="1"/>
</dbReference>
<evidence type="ECO:0000313" key="5">
    <source>
        <dbReference type="Proteomes" id="UP001642501"/>
    </source>
</evidence>
<sequence>MRPSDAFGRQRPVESADFDALATPLASGVSGTCDSNYHDGSVVASGGSNSPPALGINGAGLTAAPMMSYFLTDEASVDAAMDAASRDPESFRTALQHARHFYGKRQLAHPEHAVPAHPIGMTPTSSHDEVKDTRPTDDVNKEALNPISEAQQQQQQARHCHTHSTNTLASHPSSLPPNFSPLFSQSGSTSLFGTPGPDSLSAMSSPSSRRDSLSGSLTMDDSIISCGGDVLTSHQANFDTARGLGIGGSTLGADASSATGHSSGLSALESKEAFRNVSANAASRHLSASVAGILTTDSSMIDSGSAPHLVMPSIKMLSRRPFTEEGKNMGRLKVLLAGESGKYTSHSLFNTTSSLASDVKAGLGKTSLIKAIVQSCQHIVHVDNIMPPSLSSSGLSSIGPRRSSEAFTGSANVPNGGQNTIRARRKSSRSTQPDTTTNHITEIYASTKPYPKWWSVLANEGGSRRRKSLGDNVLDRNICFVDTPGFTRSTSATDSIMPVIEYVEGFVQKLCTSSLNDTDFVGLLSGDGGTAVDVVFYLLAENLQPTDIDFLRLLTSLTCVIPLLARADTLPTETDVAKTKDKISRRLHEADIQPFVFTAPDIFPDSANTQASSSAFPLPYAISSANGSDHDIMDASLLMSPDYVQPLVPTDLATLVEQVFCPEGISRLRHSTALKISQWRQSFSSVNSSNNEASGPQALYRPLDFGSNEHSHLPVSLSGAAAARTGVRTTPLGAPLSFALARITDHTQREEHLAQIRLSSWAAELQRKLDSERARYETLARNERAVWLTERLTECVRDGTLIAVPPAARSLERQQQEQGLALAKVHKKKAKGAWSAAATSVSSLTLPRPVFSPEDPLGLLEVTAELRARGVVMLEVLGSLSVLGGMALWLIRHNYHLQVCEWATCEWLKLRYGLR</sequence>
<dbReference type="Pfam" id="PF00735">
    <property type="entry name" value="Septin"/>
    <property type="match status" value="1"/>
</dbReference>
<keyword evidence="1" id="KW-0547">Nucleotide-binding</keyword>
<dbReference type="InterPro" id="IPR046707">
    <property type="entry name" value="DUF6780"/>
</dbReference>
<accession>A0ABP0DZG2</accession>
<proteinExistence type="inferred from homology"/>
<dbReference type="PROSITE" id="PS51719">
    <property type="entry name" value="G_SEPTIN"/>
    <property type="match status" value="1"/>
</dbReference>
<dbReference type="SUPFAM" id="SSF52540">
    <property type="entry name" value="P-loop containing nucleoside triphosphate hydrolases"/>
    <property type="match status" value="1"/>
</dbReference>
<evidence type="ECO:0000256" key="2">
    <source>
        <dbReference type="SAM" id="MobiDB-lite"/>
    </source>
</evidence>
<keyword evidence="5" id="KW-1185">Reference proteome</keyword>
<keyword evidence="1" id="KW-0342">GTP-binding</keyword>
<evidence type="ECO:0000313" key="4">
    <source>
        <dbReference type="EMBL" id="CAK7273698.1"/>
    </source>
</evidence>
<reference evidence="4 5" key="1">
    <citation type="submission" date="2024-01" db="EMBL/GenBank/DDBJ databases">
        <authorList>
            <person name="Allen C."/>
            <person name="Tagirdzhanova G."/>
        </authorList>
    </citation>
    <scope>NUCLEOTIDE SEQUENCE [LARGE SCALE GENOMIC DNA]</scope>
    <source>
        <strain evidence="4 5">CBS 573.63</strain>
    </source>
</reference>
<dbReference type="Gene3D" id="3.40.50.300">
    <property type="entry name" value="P-loop containing nucleotide triphosphate hydrolases"/>
    <property type="match status" value="1"/>
</dbReference>
<dbReference type="Pfam" id="PF20571">
    <property type="entry name" value="DUF6780"/>
    <property type="match status" value="1"/>
</dbReference>
<comment type="similarity">
    <text evidence="1">Belongs to the TRAFAC class TrmE-Era-EngA-EngB-Septin-like GTPase superfamily. Septin GTPase family.</text>
</comment>
<protein>
    <recommendedName>
        <fullName evidence="3">Septin-type G domain-containing protein</fullName>
    </recommendedName>
</protein>
<feature type="compositionally biased region" description="Basic and acidic residues" evidence="2">
    <location>
        <begin position="126"/>
        <end position="141"/>
    </location>
</feature>
<evidence type="ECO:0000259" key="3">
    <source>
        <dbReference type="PROSITE" id="PS51719"/>
    </source>
</evidence>